<keyword evidence="1" id="KW-0328">Glycosyltransferase</keyword>
<dbReference type="AlphaFoldDB" id="A0A395UZT0"/>
<dbReference type="GO" id="GO:0016757">
    <property type="term" value="F:glycosyltransferase activity"/>
    <property type="evidence" value="ECO:0007669"/>
    <property type="project" value="UniProtKB-KW"/>
</dbReference>
<organism evidence="4 5">
    <name type="scientific">Agathobacter rectalis</name>
    <dbReference type="NCBI Taxonomy" id="39491"/>
    <lineage>
        <taxon>Bacteria</taxon>
        <taxon>Bacillati</taxon>
        <taxon>Bacillota</taxon>
        <taxon>Clostridia</taxon>
        <taxon>Lachnospirales</taxon>
        <taxon>Lachnospiraceae</taxon>
        <taxon>Agathobacter</taxon>
    </lineage>
</organism>
<dbReference type="PANTHER" id="PTHR22916:SF51">
    <property type="entry name" value="GLYCOSYLTRANSFERASE EPSH-RELATED"/>
    <property type="match status" value="1"/>
</dbReference>
<proteinExistence type="predicted"/>
<reference evidence="4 5" key="1">
    <citation type="submission" date="2018-08" db="EMBL/GenBank/DDBJ databases">
        <title>A genome reference for cultivated species of the human gut microbiota.</title>
        <authorList>
            <person name="Zou Y."/>
            <person name="Xue W."/>
            <person name="Luo G."/>
        </authorList>
    </citation>
    <scope>NUCLEOTIDE SEQUENCE [LARGE SCALE GENOMIC DNA]</scope>
    <source>
        <strain evidence="4 5">AF25-15</strain>
    </source>
</reference>
<dbReference type="Pfam" id="PF00535">
    <property type="entry name" value="Glycos_transf_2"/>
    <property type="match status" value="1"/>
</dbReference>
<evidence type="ECO:0000313" key="5">
    <source>
        <dbReference type="Proteomes" id="UP000266066"/>
    </source>
</evidence>
<dbReference type="CDD" id="cd00761">
    <property type="entry name" value="Glyco_tranf_GTA_type"/>
    <property type="match status" value="1"/>
</dbReference>
<dbReference type="SUPFAM" id="SSF53448">
    <property type="entry name" value="Nucleotide-diphospho-sugar transferases"/>
    <property type="match status" value="1"/>
</dbReference>
<dbReference type="EMBL" id="QRUJ01000009">
    <property type="protein sequence ID" value="RGR54175.1"/>
    <property type="molecule type" value="Genomic_DNA"/>
</dbReference>
<sequence length="317" mass="37307">MVSVIIPVYKVEKYLDRCVESVCNQTYKDIEIILVDDGGIDKCPQKCDEWRKKDQRIKVIHQKNMGLSEARNSGLESSCGEYVIYVDSDDYIENDMIEILMTLIVKYDADIAVSTYRLSQNEDFKSFRLSGNVMVENAERANKIIFENGLWQAWAKLIKRDIALKCKFLKDVIYEDYENTPRLLLMSEKVVFSMDGRYVYTVRDDGIMGKRKKITNDDFVVITSQSIELYEASNYSESCKQYMYAFLFKQLIYNYNNTLKGTNNSNNSFALKTKKLLKEKKYIWIKCDLISRKRRVAYFMILGMSFFYDCIYRITHK</sequence>
<accession>A0A395UZT0</accession>
<feature type="domain" description="Glycosyltransferase 2-like" evidence="3">
    <location>
        <begin position="3"/>
        <end position="140"/>
    </location>
</feature>
<evidence type="ECO:0000259" key="3">
    <source>
        <dbReference type="Pfam" id="PF00535"/>
    </source>
</evidence>
<evidence type="ECO:0000256" key="2">
    <source>
        <dbReference type="ARBA" id="ARBA00022679"/>
    </source>
</evidence>
<dbReference type="PANTHER" id="PTHR22916">
    <property type="entry name" value="GLYCOSYLTRANSFERASE"/>
    <property type="match status" value="1"/>
</dbReference>
<name>A0A395UZT0_9FIRM</name>
<dbReference type="RefSeq" id="WP_118392307.1">
    <property type="nucleotide sequence ID" value="NZ_JADMPC010000003.1"/>
</dbReference>
<evidence type="ECO:0000313" key="4">
    <source>
        <dbReference type="EMBL" id="RGR54175.1"/>
    </source>
</evidence>
<comment type="caution">
    <text evidence="4">The sequence shown here is derived from an EMBL/GenBank/DDBJ whole genome shotgun (WGS) entry which is preliminary data.</text>
</comment>
<dbReference type="InterPro" id="IPR029044">
    <property type="entry name" value="Nucleotide-diphossugar_trans"/>
</dbReference>
<gene>
    <name evidence="4" type="ORF">DWY38_09950</name>
</gene>
<dbReference type="InterPro" id="IPR001173">
    <property type="entry name" value="Glyco_trans_2-like"/>
</dbReference>
<dbReference type="Gene3D" id="3.90.550.10">
    <property type="entry name" value="Spore Coat Polysaccharide Biosynthesis Protein SpsA, Chain A"/>
    <property type="match status" value="1"/>
</dbReference>
<protein>
    <submittedName>
        <fullName evidence="4">Glycosyltransferase family 2 protein</fullName>
    </submittedName>
</protein>
<dbReference type="Proteomes" id="UP000266066">
    <property type="component" value="Unassembled WGS sequence"/>
</dbReference>
<evidence type="ECO:0000256" key="1">
    <source>
        <dbReference type="ARBA" id="ARBA00022676"/>
    </source>
</evidence>
<keyword evidence="2 4" id="KW-0808">Transferase</keyword>